<dbReference type="eggNOG" id="COG4589">
    <property type="taxonomic scope" value="Bacteria"/>
</dbReference>
<feature type="transmembrane region" description="Helical" evidence="1">
    <location>
        <begin position="77"/>
        <end position="95"/>
    </location>
</feature>
<dbReference type="PANTHER" id="PTHR43535:SF1">
    <property type="entry name" value="PHOSPHATIDATE CYTIDYLYLTRANSFERASE"/>
    <property type="match status" value="1"/>
</dbReference>
<evidence type="ECO:0000313" key="2">
    <source>
        <dbReference type="EMBL" id="KFN50775.1"/>
    </source>
</evidence>
<dbReference type="STRING" id="1121013.GCA_000426365_01608"/>
<name>A0A091C2B5_9GAMM</name>
<dbReference type="EMBL" id="AWXU01000016">
    <property type="protein sequence ID" value="KFN50775.1"/>
    <property type="molecule type" value="Genomic_DNA"/>
</dbReference>
<dbReference type="AlphaFoldDB" id="A0A091C2B5"/>
<feature type="transmembrane region" description="Helical" evidence="1">
    <location>
        <begin position="237"/>
        <end position="257"/>
    </location>
</feature>
<feature type="transmembrane region" description="Helical" evidence="1">
    <location>
        <begin position="101"/>
        <end position="122"/>
    </location>
</feature>
<feature type="transmembrane region" description="Helical" evidence="1">
    <location>
        <begin position="32"/>
        <end position="56"/>
    </location>
</feature>
<dbReference type="GO" id="GO:0005886">
    <property type="term" value="C:plasma membrane"/>
    <property type="evidence" value="ECO:0007669"/>
    <property type="project" value="TreeGrafter"/>
</dbReference>
<sequence>MLASLIGGVLAWRARGAPNPTVSNLNQRIVAWWWMVAVLGICFWLGAGATVLLFAFASLIALREFVTLTPTRWSDHWALVAAFYVVLPVQYWLIWSDWYGLFAIFIPVYAMLALPVLAAFQGDTDQFLERTTKIQWGVLICVYFISYAPALLLIDLAAPGAATPGHGSERNLMLLFYLLLVVQISDVLQYVCGKLFGRTKLAPKVSPSKTVEGLVGGGLLAIGVGTALHGFTPFTPLQAAGMSAVIVLAGFLGGLALSAVKRSLGAKDWGQMIEGHGGMLDRLDSVCFAAPVFFHLCRYFFSAPAAAGL</sequence>
<feature type="transmembrane region" description="Helical" evidence="1">
    <location>
        <begin position="174"/>
        <end position="192"/>
    </location>
</feature>
<comment type="caution">
    <text evidence="2">The sequence shown here is derived from an EMBL/GenBank/DDBJ whole genome shotgun (WGS) entry which is preliminary data.</text>
</comment>
<proteinExistence type="predicted"/>
<reference evidence="2 3" key="1">
    <citation type="submission" date="2013-09" db="EMBL/GenBank/DDBJ databases">
        <title>Genome sequencing of Arenimonas composti.</title>
        <authorList>
            <person name="Chen F."/>
            <person name="Wang G."/>
        </authorList>
    </citation>
    <scope>NUCLEOTIDE SEQUENCE [LARGE SCALE GENOMIC DNA]</scope>
    <source>
        <strain evidence="2 3">TR7-09</strain>
    </source>
</reference>
<dbReference type="PANTHER" id="PTHR43535">
    <property type="entry name" value="PHOSPHATIDATE CYTIDYLYLTRANSFERASE"/>
    <property type="match status" value="1"/>
</dbReference>
<keyword evidence="1" id="KW-0472">Membrane</keyword>
<feature type="transmembrane region" description="Helical" evidence="1">
    <location>
        <begin position="134"/>
        <end position="154"/>
    </location>
</feature>
<keyword evidence="1" id="KW-0812">Transmembrane</keyword>
<organism evidence="2 3">
    <name type="scientific">Arenimonas composti TR7-09 = DSM 18010</name>
    <dbReference type="NCBI Taxonomy" id="1121013"/>
    <lineage>
        <taxon>Bacteria</taxon>
        <taxon>Pseudomonadati</taxon>
        <taxon>Pseudomonadota</taxon>
        <taxon>Gammaproteobacteria</taxon>
        <taxon>Lysobacterales</taxon>
        <taxon>Lysobacteraceae</taxon>
        <taxon>Arenimonas</taxon>
    </lineage>
</organism>
<gene>
    <name evidence="2" type="ORF">P873_05135</name>
</gene>
<evidence type="ECO:0008006" key="4">
    <source>
        <dbReference type="Google" id="ProtNLM"/>
    </source>
</evidence>
<evidence type="ECO:0000313" key="3">
    <source>
        <dbReference type="Proteomes" id="UP000029391"/>
    </source>
</evidence>
<dbReference type="Pfam" id="PF01148">
    <property type="entry name" value="CTP_transf_1"/>
    <property type="match status" value="1"/>
</dbReference>
<dbReference type="GO" id="GO:0009273">
    <property type="term" value="P:peptidoglycan-based cell wall biogenesis"/>
    <property type="evidence" value="ECO:0007669"/>
    <property type="project" value="TreeGrafter"/>
</dbReference>
<keyword evidence="1" id="KW-1133">Transmembrane helix</keyword>
<evidence type="ECO:0000256" key="1">
    <source>
        <dbReference type="SAM" id="Phobius"/>
    </source>
</evidence>
<feature type="transmembrane region" description="Helical" evidence="1">
    <location>
        <begin position="213"/>
        <end position="231"/>
    </location>
</feature>
<protein>
    <recommendedName>
        <fullName evidence="4">Phosphatidate cytidylyltransferase</fullName>
    </recommendedName>
</protein>
<dbReference type="Proteomes" id="UP000029391">
    <property type="component" value="Unassembled WGS sequence"/>
</dbReference>
<keyword evidence="3" id="KW-1185">Reference proteome</keyword>
<accession>A0A091C2B5</accession>